<dbReference type="Proteomes" id="UP000299102">
    <property type="component" value="Unassembled WGS sequence"/>
</dbReference>
<evidence type="ECO:0000313" key="1">
    <source>
        <dbReference type="EMBL" id="GBP93472.1"/>
    </source>
</evidence>
<sequence>MLRSQHFGSELPLLVGRGSYGLKPRIDFARENFEHLRVLLSHETNAVLARANRYPGILDREQVVPISCGDADGLSALLGAASPDLALASDASDSLPLPDHDGAKINWIDFSAIHTFAVAKPNFATVHSEGIASSSAFPRQTYVPTNYIGDPKIIDVRMHTDSGNVHARMQKSCSNHNCTSQKGSDHYALWAKSATEEIRHGFKVIDLFVRGFLNRESFSANVFIGGALTKLLYALGFGRMR</sequence>
<keyword evidence="2" id="KW-1185">Reference proteome</keyword>
<reference evidence="1 2" key="1">
    <citation type="journal article" date="2019" name="Commun. Biol.">
        <title>The bagworm genome reveals a unique fibroin gene that provides high tensile strength.</title>
        <authorList>
            <person name="Kono N."/>
            <person name="Nakamura H."/>
            <person name="Ohtoshi R."/>
            <person name="Tomita M."/>
            <person name="Numata K."/>
            <person name="Arakawa K."/>
        </authorList>
    </citation>
    <scope>NUCLEOTIDE SEQUENCE [LARGE SCALE GENOMIC DNA]</scope>
</reference>
<name>A0A4C2A137_EUMVA</name>
<accession>A0A4C2A137</accession>
<proteinExistence type="predicted"/>
<comment type="caution">
    <text evidence="1">The sequence shown here is derived from an EMBL/GenBank/DDBJ whole genome shotgun (WGS) entry which is preliminary data.</text>
</comment>
<organism evidence="1 2">
    <name type="scientific">Eumeta variegata</name>
    <name type="common">Bagworm moth</name>
    <name type="synonym">Eumeta japonica</name>
    <dbReference type="NCBI Taxonomy" id="151549"/>
    <lineage>
        <taxon>Eukaryota</taxon>
        <taxon>Metazoa</taxon>
        <taxon>Ecdysozoa</taxon>
        <taxon>Arthropoda</taxon>
        <taxon>Hexapoda</taxon>
        <taxon>Insecta</taxon>
        <taxon>Pterygota</taxon>
        <taxon>Neoptera</taxon>
        <taxon>Endopterygota</taxon>
        <taxon>Lepidoptera</taxon>
        <taxon>Glossata</taxon>
        <taxon>Ditrysia</taxon>
        <taxon>Tineoidea</taxon>
        <taxon>Psychidae</taxon>
        <taxon>Oiketicinae</taxon>
        <taxon>Eumeta</taxon>
    </lineage>
</organism>
<gene>
    <name evidence="1" type="ORF">EVAR_68709_1</name>
</gene>
<evidence type="ECO:0000313" key="2">
    <source>
        <dbReference type="Proteomes" id="UP000299102"/>
    </source>
</evidence>
<dbReference type="EMBL" id="BGZK01002382">
    <property type="protein sequence ID" value="GBP93472.1"/>
    <property type="molecule type" value="Genomic_DNA"/>
</dbReference>
<dbReference type="AlphaFoldDB" id="A0A4C2A137"/>
<protein>
    <submittedName>
        <fullName evidence="1">Uncharacterized protein</fullName>
    </submittedName>
</protein>